<organism evidence="4 5">
    <name type="scientific">Morganella phage vB_MmoM_MP1</name>
    <dbReference type="NCBI Taxonomy" id="1852628"/>
    <lineage>
        <taxon>Viruses</taxon>
        <taxon>Duplodnaviria</taxon>
        <taxon>Heunggongvirae</taxon>
        <taxon>Uroviricota</taxon>
        <taxon>Caudoviricetes</taxon>
        <taxon>Pantevenvirales</taxon>
        <taxon>Straboviridae</taxon>
        <taxon>Gualtarvirus</taxon>
        <taxon>Gualtarvirus mp1</taxon>
    </lineage>
</organism>
<dbReference type="GO" id="GO:0016787">
    <property type="term" value="F:hydrolase activity"/>
    <property type="evidence" value="ECO:0007669"/>
    <property type="project" value="UniProtKB-KW"/>
</dbReference>
<evidence type="ECO:0000256" key="1">
    <source>
        <dbReference type="ARBA" id="ARBA00001946"/>
    </source>
</evidence>
<dbReference type="Pfam" id="PF00293">
    <property type="entry name" value="NUDIX"/>
    <property type="match status" value="1"/>
</dbReference>
<comment type="cofactor">
    <cofactor evidence="1">
        <name>Mg(2+)</name>
        <dbReference type="ChEBI" id="CHEBI:18420"/>
    </cofactor>
</comment>
<dbReference type="InterPro" id="IPR015797">
    <property type="entry name" value="NUDIX_hydrolase-like_dom_sf"/>
</dbReference>
<dbReference type="GeneID" id="29059408"/>
<evidence type="ECO:0000259" key="3">
    <source>
        <dbReference type="PROSITE" id="PS51462"/>
    </source>
</evidence>
<dbReference type="OrthoDB" id="14298at10239"/>
<sequence length="137" mass="15668">MEISAGIIFIKDDSVFLCHATNTPYWGIPKGHIEPGETRAETAIRECLEETSFLVEEKDLIDLGEHPYYKGKNLHLFLYTGKLTPVPALSVCTSYVEPHIGDFPENDAFEYVHFTKLKQMMSKSQYKLIKKVIENDL</sequence>
<accession>A0A192YCC8</accession>
<dbReference type="InterPro" id="IPR000086">
    <property type="entry name" value="NUDIX_hydrolase_dom"/>
</dbReference>
<dbReference type="KEGG" id="vg:29059408"/>
<dbReference type="EMBL" id="KX078569">
    <property type="protein sequence ID" value="ANM46526.1"/>
    <property type="molecule type" value="Genomic_DNA"/>
</dbReference>
<dbReference type="RefSeq" id="YP_009279962.1">
    <property type="nucleotide sequence ID" value="NC_031020.1"/>
</dbReference>
<dbReference type="PROSITE" id="PS51462">
    <property type="entry name" value="NUDIX"/>
    <property type="match status" value="1"/>
</dbReference>
<evidence type="ECO:0000256" key="2">
    <source>
        <dbReference type="ARBA" id="ARBA00022801"/>
    </source>
</evidence>
<keyword evidence="5" id="KW-1185">Reference proteome</keyword>
<dbReference type="CDD" id="cd02883">
    <property type="entry name" value="NUDIX_Hydrolase"/>
    <property type="match status" value="1"/>
</dbReference>
<feature type="domain" description="Nudix hydrolase" evidence="3">
    <location>
        <begin position="1"/>
        <end position="134"/>
    </location>
</feature>
<keyword evidence="2 4" id="KW-0378">Hydrolase</keyword>
<gene>
    <name evidence="4" type="ORF">MP1_gp0104</name>
</gene>
<dbReference type="Proteomes" id="UP000203816">
    <property type="component" value="Segment"/>
</dbReference>
<protein>
    <submittedName>
        <fullName evidence="4">Nudix hydrolase</fullName>
    </submittedName>
</protein>
<reference evidence="4 5" key="1">
    <citation type="submission" date="2016-04" db="EMBL/GenBank/DDBJ databases">
        <title>Comparative genomics of Morganella phages MP1 and MP2 define new clades among the T4 and T7-like Viruses.</title>
        <authorList>
            <person name="Pinto G."/>
            <person name="Oliveira A."/>
            <person name="Malgorzata L."/>
            <person name="Kropinski A."/>
            <person name="Azeredo J."/>
        </authorList>
    </citation>
    <scope>NUCLEOTIDE SEQUENCE [LARGE SCALE GENOMIC DNA]</scope>
</reference>
<dbReference type="PANTHER" id="PTHR43046:SF14">
    <property type="entry name" value="MUTT_NUDIX FAMILY PROTEIN"/>
    <property type="match status" value="1"/>
</dbReference>
<evidence type="ECO:0000313" key="5">
    <source>
        <dbReference type="Proteomes" id="UP000203816"/>
    </source>
</evidence>
<name>A0A192YCC8_9CAUD</name>
<evidence type="ECO:0000313" key="4">
    <source>
        <dbReference type="EMBL" id="ANM46526.1"/>
    </source>
</evidence>
<dbReference type="Gene3D" id="3.90.79.10">
    <property type="entry name" value="Nucleoside Triphosphate Pyrophosphohydrolase"/>
    <property type="match status" value="1"/>
</dbReference>
<dbReference type="PANTHER" id="PTHR43046">
    <property type="entry name" value="GDP-MANNOSE MANNOSYL HYDROLASE"/>
    <property type="match status" value="1"/>
</dbReference>
<dbReference type="SUPFAM" id="SSF55811">
    <property type="entry name" value="Nudix"/>
    <property type="match status" value="1"/>
</dbReference>
<proteinExistence type="predicted"/>